<dbReference type="Pfam" id="PF00106">
    <property type="entry name" value="adh_short"/>
    <property type="match status" value="1"/>
</dbReference>
<reference evidence="3" key="1">
    <citation type="submission" date="2018-05" db="EMBL/GenBank/DDBJ databases">
        <authorList>
            <person name="Lanie J.A."/>
            <person name="Ng W.-L."/>
            <person name="Kazmierczak K.M."/>
            <person name="Andrzejewski T.M."/>
            <person name="Davidsen T.M."/>
            <person name="Wayne K.J."/>
            <person name="Tettelin H."/>
            <person name="Glass J.I."/>
            <person name="Rusch D."/>
            <person name="Podicherti R."/>
            <person name="Tsui H.-C.T."/>
            <person name="Winkler M.E."/>
        </authorList>
    </citation>
    <scope>NUCLEOTIDE SEQUENCE</scope>
</reference>
<dbReference type="InterPro" id="IPR020904">
    <property type="entry name" value="Sc_DH/Rdtase_CS"/>
</dbReference>
<dbReference type="InterPro" id="IPR002347">
    <property type="entry name" value="SDR_fam"/>
</dbReference>
<dbReference type="PANTHER" id="PTHR42901:SF1">
    <property type="entry name" value="ALCOHOL DEHYDROGENASE"/>
    <property type="match status" value="1"/>
</dbReference>
<protein>
    <recommendedName>
        <fullName evidence="4">YciK family oxidoreductase</fullName>
    </recommendedName>
</protein>
<name>A0A381QBB0_9ZZZZ</name>
<dbReference type="GO" id="GO:0016491">
    <property type="term" value="F:oxidoreductase activity"/>
    <property type="evidence" value="ECO:0007669"/>
    <property type="project" value="UniProtKB-KW"/>
</dbReference>
<dbReference type="Gene3D" id="3.40.50.720">
    <property type="entry name" value="NAD(P)-binding Rossmann-like Domain"/>
    <property type="match status" value="1"/>
</dbReference>
<dbReference type="PRINTS" id="PR00081">
    <property type="entry name" value="GDHRDH"/>
</dbReference>
<accession>A0A381QBB0</accession>
<dbReference type="PROSITE" id="PS00061">
    <property type="entry name" value="ADH_SHORT"/>
    <property type="match status" value="1"/>
</dbReference>
<evidence type="ECO:0000313" key="3">
    <source>
        <dbReference type="EMBL" id="SUZ76606.1"/>
    </source>
</evidence>
<proteinExistence type="inferred from homology"/>
<evidence type="ECO:0000256" key="2">
    <source>
        <dbReference type="ARBA" id="ARBA00023002"/>
    </source>
</evidence>
<comment type="similarity">
    <text evidence="1">Belongs to the short-chain dehydrogenases/reductases (SDR) family.</text>
</comment>
<keyword evidence="2" id="KW-0560">Oxidoreductase</keyword>
<dbReference type="NCBIfam" id="NF006509">
    <property type="entry name" value="PRK08945.1"/>
    <property type="match status" value="1"/>
</dbReference>
<sequence length="254" mass="27775">MFDYQAPPDLLSKKAILITGASDGIGKVCATTFADYGATVILLGRSQEKLETVYDTIESKHPGKAFLHPMDFITAKDEEYNGLAKSVAKHVGALDGIIHNAALLGARTPLEFYPALDWQKVMQVNVNAVFYLTKALLPVLSKSRDARIVFISSSVGRVGRAYWGAYAVSKFAIEGLMQTLAAELENTSNIRVNSLNPGAVSTKMRQAAYPAEDPGLQPCPESLMPIYLYLLSSEAKTLHGQTLNAREFNFQTQR</sequence>
<organism evidence="3">
    <name type="scientific">marine metagenome</name>
    <dbReference type="NCBI Taxonomy" id="408172"/>
    <lineage>
        <taxon>unclassified sequences</taxon>
        <taxon>metagenomes</taxon>
        <taxon>ecological metagenomes</taxon>
    </lineage>
</organism>
<evidence type="ECO:0000256" key="1">
    <source>
        <dbReference type="ARBA" id="ARBA00006484"/>
    </source>
</evidence>
<evidence type="ECO:0008006" key="4">
    <source>
        <dbReference type="Google" id="ProtNLM"/>
    </source>
</evidence>
<dbReference type="PANTHER" id="PTHR42901">
    <property type="entry name" value="ALCOHOL DEHYDROGENASE"/>
    <property type="match status" value="1"/>
</dbReference>
<dbReference type="EMBL" id="UINC01001284">
    <property type="protein sequence ID" value="SUZ76606.1"/>
    <property type="molecule type" value="Genomic_DNA"/>
</dbReference>
<dbReference type="InterPro" id="IPR036291">
    <property type="entry name" value="NAD(P)-bd_dom_sf"/>
</dbReference>
<gene>
    <name evidence="3" type="ORF">METZ01_LOCUS29460</name>
</gene>
<dbReference type="SUPFAM" id="SSF51735">
    <property type="entry name" value="NAD(P)-binding Rossmann-fold domains"/>
    <property type="match status" value="1"/>
</dbReference>
<dbReference type="AlphaFoldDB" id="A0A381QBB0"/>